<evidence type="ECO:0000313" key="2">
    <source>
        <dbReference type="Proteomes" id="UP000233469"/>
    </source>
</evidence>
<dbReference type="VEuPathDB" id="FungiDB:RhiirFUN_012243"/>
<dbReference type="VEuPathDB" id="FungiDB:FUN_015050"/>
<sequence>MLEKEEPKLQGFFDEFYAGTNPQKKNPITNQQNKKKTRYNVLSFAGFNNKFISDVKEDVGFLLNASGTSVSAIDTLSNAGLTQTVKDIIIDYVFFLKIILIVLNIDDYHNIHTLRRPDTTTTSSALHFVAILMKSSSQVSAIPFNNVTNQLIQNPKGVDFRTKKSFTNLFGLPETYEERTERLLVHSYDIRIAERKNDRIIQLIANIPELHAYLEGNILVALWIILDRKMFVAVVHRMINGERSDVLLNIVPFIGPLHVSLNSWETVFLVDYCFFENMYHAIFNSRKILAKKPKPYLHLRVGLWSKNLSKIFFFNCKYSEALDVWKFMKKQCFVYGQFFIDTAAKIIISCHWHFLVTFFIGKYKSPNGRNSQSSLHIFNDYYVENFHSCIRHQTNNFNTAQQIINQAKIIDQMRDNNSFTKKIKKNWQYNLPTLGKIVDGIQLVSPKSDKLCDWSKCTLSSEEASDNCKIFQNMLNMKFDDDKDNGEVLEDQASLEDNDDNVVVFA</sequence>
<evidence type="ECO:0000313" key="1">
    <source>
        <dbReference type="EMBL" id="PKK67882.1"/>
    </source>
</evidence>
<comment type="caution">
    <text evidence="1">The sequence shown here is derived from an EMBL/GenBank/DDBJ whole genome shotgun (WGS) entry which is preliminary data.</text>
</comment>
<dbReference type="EMBL" id="LLXL01000906">
    <property type="protein sequence ID" value="PKK67882.1"/>
    <property type="molecule type" value="Genomic_DNA"/>
</dbReference>
<proteinExistence type="predicted"/>
<dbReference type="Proteomes" id="UP000233469">
    <property type="component" value="Unassembled WGS sequence"/>
</dbReference>
<dbReference type="VEuPathDB" id="FungiDB:RhiirA1_538527"/>
<accession>A0A2N1N1X2</accession>
<protein>
    <submittedName>
        <fullName evidence="1">Uncharacterized protein</fullName>
    </submittedName>
</protein>
<reference evidence="1 2" key="1">
    <citation type="submission" date="2016-04" db="EMBL/GenBank/DDBJ databases">
        <title>Genome analyses suggest a sexual origin of heterokaryosis in a supposedly ancient asexual fungus.</title>
        <authorList>
            <person name="Ropars J."/>
            <person name="Sedzielewska K."/>
            <person name="Noel J."/>
            <person name="Charron P."/>
            <person name="Farinelli L."/>
            <person name="Marton T."/>
            <person name="Kruger M."/>
            <person name="Pelin A."/>
            <person name="Brachmann A."/>
            <person name="Corradi N."/>
        </authorList>
    </citation>
    <scope>NUCLEOTIDE SEQUENCE [LARGE SCALE GENOMIC DNA]</scope>
    <source>
        <strain evidence="1 2">C2</strain>
    </source>
</reference>
<dbReference type="AlphaFoldDB" id="A0A2N1N1X2"/>
<organism evidence="1 2">
    <name type="scientific">Rhizophagus irregularis</name>
    <dbReference type="NCBI Taxonomy" id="588596"/>
    <lineage>
        <taxon>Eukaryota</taxon>
        <taxon>Fungi</taxon>
        <taxon>Fungi incertae sedis</taxon>
        <taxon>Mucoromycota</taxon>
        <taxon>Glomeromycotina</taxon>
        <taxon>Glomeromycetes</taxon>
        <taxon>Glomerales</taxon>
        <taxon>Glomeraceae</taxon>
        <taxon>Rhizophagus</taxon>
    </lineage>
</organism>
<gene>
    <name evidence="1" type="ORF">RhiirC2_782953</name>
</gene>
<dbReference type="VEuPathDB" id="FungiDB:RhiirA1_174353"/>
<name>A0A2N1N1X2_9GLOM</name>
<reference evidence="1 2" key="2">
    <citation type="submission" date="2017-10" db="EMBL/GenBank/DDBJ databases">
        <title>Extensive intraspecific genome diversity in a model arbuscular mycorrhizal fungus.</title>
        <authorList>
            <person name="Chen E.C.H."/>
            <person name="Morin E."/>
            <person name="Baudet D."/>
            <person name="Noel J."/>
            <person name="Ndikumana S."/>
            <person name="Charron P."/>
            <person name="St-Onge C."/>
            <person name="Giorgi J."/>
            <person name="Grigoriev I.V."/>
            <person name="Roux C."/>
            <person name="Martin F.M."/>
            <person name="Corradi N."/>
        </authorList>
    </citation>
    <scope>NUCLEOTIDE SEQUENCE [LARGE SCALE GENOMIC DNA]</scope>
    <source>
        <strain evidence="1 2">C2</strain>
    </source>
</reference>